<gene>
    <name evidence="2" type="ORF">ACJMK2_029683</name>
</gene>
<sequence>MGIVGGLKSSGILAKVSLIILFISSVCILVSISAVGWATNGFYRLGLWRLCPSDENNMRTTPVNMLCTDFAGLAVDWWASVAAMTVLGTIGTLLAWLTCMTYMFHQRFMGNSECAYVSAILAILAGLCILVALVIFGVKFSISGYSLYYGFYLLIAPCFLDILAGILLFINIRKSAATSPFA</sequence>
<reference evidence="2 3" key="1">
    <citation type="submission" date="2024-11" db="EMBL/GenBank/DDBJ databases">
        <title>Chromosome-level genome assembly of the freshwater bivalve Anodonta woodiana.</title>
        <authorList>
            <person name="Chen X."/>
        </authorList>
    </citation>
    <scope>NUCLEOTIDE SEQUENCE [LARGE SCALE GENOMIC DNA]</scope>
    <source>
        <strain evidence="2">MN2024</strain>
        <tissue evidence="2">Gills</tissue>
    </source>
</reference>
<keyword evidence="1" id="KW-1133">Transmembrane helix</keyword>
<dbReference type="Gene3D" id="1.20.140.150">
    <property type="match status" value="1"/>
</dbReference>
<evidence type="ECO:0000313" key="2">
    <source>
        <dbReference type="EMBL" id="KAL3883416.1"/>
    </source>
</evidence>
<evidence type="ECO:0000313" key="3">
    <source>
        <dbReference type="Proteomes" id="UP001634394"/>
    </source>
</evidence>
<keyword evidence="1" id="KW-0812">Transmembrane</keyword>
<protein>
    <submittedName>
        <fullName evidence="2">Uncharacterized protein</fullName>
    </submittedName>
</protein>
<proteinExistence type="predicted"/>
<keyword evidence="3" id="KW-1185">Reference proteome</keyword>
<dbReference type="EMBL" id="JBJQND010000003">
    <property type="protein sequence ID" value="KAL3883416.1"/>
    <property type="molecule type" value="Genomic_DNA"/>
</dbReference>
<keyword evidence="1" id="KW-0472">Membrane</keyword>
<dbReference type="AlphaFoldDB" id="A0ABD3XAW8"/>
<organism evidence="2 3">
    <name type="scientific">Sinanodonta woodiana</name>
    <name type="common">Chinese pond mussel</name>
    <name type="synonym">Anodonta woodiana</name>
    <dbReference type="NCBI Taxonomy" id="1069815"/>
    <lineage>
        <taxon>Eukaryota</taxon>
        <taxon>Metazoa</taxon>
        <taxon>Spiralia</taxon>
        <taxon>Lophotrochozoa</taxon>
        <taxon>Mollusca</taxon>
        <taxon>Bivalvia</taxon>
        <taxon>Autobranchia</taxon>
        <taxon>Heteroconchia</taxon>
        <taxon>Palaeoheterodonta</taxon>
        <taxon>Unionida</taxon>
        <taxon>Unionoidea</taxon>
        <taxon>Unionidae</taxon>
        <taxon>Unioninae</taxon>
        <taxon>Sinanodonta</taxon>
    </lineage>
</organism>
<accession>A0ABD3XAW8</accession>
<feature type="transmembrane region" description="Helical" evidence="1">
    <location>
        <begin position="77"/>
        <end position="104"/>
    </location>
</feature>
<comment type="caution">
    <text evidence="2">The sequence shown here is derived from an EMBL/GenBank/DDBJ whole genome shotgun (WGS) entry which is preliminary data.</text>
</comment>
<feature type="transmembrane region" description="Helical" evidence="1">
    <location>
        <begin position="12"/>
        <end position="38"/>
    </location>
</feature>
<name>A0ABD3XAW8_SINWO</name>
<feature type="transmembrane region" description="Helical" evidence="1">
    <location>
        <begin position="149"/>
        <end position="170"/>
    </location>
</feature>
<feature type="transmembrane region" description="Helical" evidence="1">
    <location>
        <begin position="116"/>
        <end position="137"/>
    </location>
</feature>
<evidence type="ECO:0000256" key="1">
    <source>
        <dbReference type="SAM" id="Phobius"/>
    </source>
</evidence>
<dbReference type="Proteomes" id="UP001634394">
    <property type="component" value="Unassembled WGS sequence"/>
</dbReference>